<evidence type="ECO:0000256" key="3">
    <source>
        <dbReference type="ARBA" id="ARBA00022729"/>
    </source>
</evidence>
<dbReference type="GO" id="GO:0008061">
    <property type="term" value="F:chitin binding"/>
    <property type="evidence" value="ECO:0007669"/>
    <property type="project" value="UniProtKB-KW"/>
</dbReference>
<feature type="domain" description="Chitin-binding type-2" evidence="7">
    <location>
        <begin position="552"/>
        <end position="618"/>
    </location>
</feature>
<dbReference type="AlphaFoldDB" id="A0A0D8XB85"/>
<evidence type="ECO:0000256" key="2">
    <source>
        <dbReference type="ARBA" id="ARBA00022669"/>
    </source>
</evidence>
<dbReference type="InterPro" id="IPR036508">
    <property type="entry name" value="Chitin-bd_dom_sf"/>
</dbReference>
<proteinExistence type="predicted"/>
<feature type="domain" description="Chitin-binding type-2" evidence="7">
    <location>
        <begin position="182"/>
        <end position="236"/>
    </location>
</feature>
<dbReference type="SUPFAM" id="SSF57625">
    <property type="entry name" value="Invertebrate chitin-binding proteins"/>
    <property type="match status" value="5"/>
</dbReference>
<dbReference type="EMBL" id="KN716749">
    <property type="protein sequence ID" value="KJH41843.1"/>
    <property type="molecule type" value="Genomic_DNA"/>
</dbReference>
<dbReference type="InterPro" id="IPR002557">
    <property type="entry name" value="Chitin-bd_dom"/>
</dbReference>
<keyword evidence="6" id="KW-0325">Glycoprotein</keyword>
<dbReference type="PANTHER" id="PTHR23301:SF0">
    <property type="entry name" value="CHITIN-BINDING TYPE-2 DOMAIN-CONTAINING PROTEIN-RELATED"/>
    <property type="match status" value="1"/>
</dbReference>
<dbReference type="STRING" id="29172.A0A0D8XB85"/>
<evidence type="ECO:0000256" key="6">
    <source>
        <dbReference type="ARBA" id="ARBA00023180"/>
    </source>
</evidence>
<evidence type="ECO:0000256" key="1">
    <source>
        <dbReference type="ARBA" id="ARBA00022473"/>
    </source>
</evidence>
<keyword evidence="1" id="KW-0217">Developmental protein</keyword>
<dbReference type="Gene3D" id="2.170.140.10">
    <property type="entry name" value="Chitin binding domain"/>
    <property type="match status" value="3"/>
</dbReference>
<evidence type="ECO:0000256" key="5">
    <source>
        <dbReference type="ARBA" id="ARBA00023157"/>
    </source>
</evidence>
<organism evidence="8 9">
    <name type="scientific">Dictyocaulus viviparus</name>
    <name type="common">Bovine lungworm</name>
    <dbReference type="NCBI Taxonomy" id="29172"/>
    <lineage>
        <taxon>Eukaryota</taxon>
        <taxon>Metazoa</taxon>
        <taxon>Ecdysozoa</taxon>
        <taxon>Nematoda</taxon>
        <taxon>Chromadorea</taxon>
        <taxon>Rhabditida</taxon>
        <taxon>Rhabditina</taxon>
        <taxon>Rhabditomorpha</taxon>
        <taxon>Strongyloidea</taxon>
        <taxon>Metastrongylidae</taxon>
        <taxon>Dictyocaulus</taxon>
    </lineage>
</organism>
<dbReference type="PANTHER" id="PTHR23301">
    <property type="entry name" value="CHITIN BINDING PERITROPHIN-A"/>
    <property type="match status" value="1"/>
</dbReference>
<gene>
    <name evidence="8" type="ORF">DICVIV_12176</name>
</gene>
<sequence>MATHAMLTINVFVKAIPWLWPGIDRVFVPSFHDRRGHGSHSHSDEDITSRVSDDFDEKVSENEVDFDMNEFNPREAIMGDSASEYDDEIEEGSGENTFVRKRRSSQYSQMDRFSICTSSNSPGLVPSGMCHQNFIFCKSVGAGLLAACPVGDLFDSKYYNVSFAKDRTIDANSVPLYSYWKKPRCLDNTFYVMECDENFMKCSNGHFYPMKCPEGLVFNRVSHQCDYPSTVPTCTEVLPSKLVNHKSHIKHPTDRTASGDPIVPVISGALIDHSRNKLHQAVEDLCSSLHDGMHSDGCTASFVICRHGKIQASMNCPQGTWFDEERAMCDYREKVAACSGALHCTSPYLSLVLLNTCDSREHVPDCQNLEERHPTTGVEVSVSNKVDHSCVYNKKRPAFALGFCGRTYGVCSEDGIQSHQECSVGFLFDSHLNTCVPDEQCGHGRVKDILNEMLSVPFVATASTTENMFKNVRKKDGRCGNSVDGSLKPLGRCRSSYIKCVDGVAVIEPCSTTAEVFSSAVDKCVLRINAPECYEKPQRSRASQLSTSGGVAAFCRSRADGLYRDPADCSGILQCFGGDVFEYPSCSTGLVFNEESVLKGCRGASHGDFVADEADCLQFYRCVWDRLELMRCPSGTVFNPKLSYAIH</sequence>
<accession>A0A0D8XB85</accession>
<protein>
    <submittedName>
        <fullName evidence="8">Chitin binding Peritrophin-A domain protein</fullName>
    </submittedName>
</protein>
<dbReference type="InterPro" id="IPR051940">
    <property type="entry name" value="Chitin_bind-dev_reg"/>
</dbReference>
<dbReference type="PROSITE" id="PS50940">
    <property type="entry name" value="CHIT_BIND_II"/>
    <property type="match status" value="5"/>
</dbReference>
<dbReference type="Gene3D" id="3.20.20.80">
    <property type="entry name" value="Glycosidases"/>
    <property type="match status" value="1"/>
</dbReference>
<keyword evidence="2" id="KW-0147">Chitin-binding</keyword>
<evidence type="ECO:0000256" key="4">
    <source>
        <dbReference type="ARBA" id="ARBA00022737"/>
    </source>
</evidence>
<feature type="domain" description="Chitin-binding type-2" evidence="7">
    <location>
        <begin position="387"/>
        <end position="443"/>
    </location>
</feature>
<reference evidence="9" key="2">
    <citation type="journal article" date="2016" name="Sci. Rep.">
        <title>Dictyocaulus viviparus genome, variome and transcriptome elucidate lungworm biology and support future intervention.</title>
        <authorList>
            <person name="McNulty S.N."/>
            <person name="Strube C."/>
            <person name="Rosa B.A."/>
            <person name="Martin J.C."/>
            <person name="Tyagi R."/>
            <person name="Choi Y.J."/>
            <person name="Wang Q."/>
            <person name="Hallsworth Pepin K."/>
            <person name="Zhang X."/>
            <person name="Ozersky P."/>
            <person name="Wilson R.K."/>
            <person name="Sternberg P.W."/>
            <person name="Gasser R.B."/>
            <person name="Mitreva M."/>
        </authorList>
    </citation>
    <scope>NUCLEOTIDE SEQUENCE [LARGE SCALE GENOMIC DNA]</scope>
    <source>
        <strain evidence="9">HannoverDv2000</strain>
    </source>
</reference>
<evidence type="ECO:0000259" key="7">
    <source>
        <dbReference type="PROSITE" id="PS50940"/>
    </source>
</evidence>
<evidence type="ECO:0000313" key="9">
    <source>
        <dbReference type="Proteomes" id="UP000053766"/>
    </source>
</evidence>
<name>A0A0D8XB85_DICVI</name>
<dbReference type="SMART" id="SM00494">
    <property type="entry name" value="ChtBD2"/>
    <property type="match status" value="7"/>
</dbReference>
<keyword evidence="3" id="KW-0732">Signal</keyword>
<feature type="domain" description="Chitin-binding type-2" evidence="7">
    <location>
        <begin position="283"/>
        <end position="340"/>
    </location>
</feature>
<dbReference type="OrthoDB" id="6020543at2759"/>
<feature type="domain" description="Chitin-binding type-2" evidence="7">
    <location>
        <begin position="476"/>
        <end position="535"/>
    </location>
</feature>
<keyword evidence="9" id="KW-1185">Reference proteome</keyword>
<keyword evidence="5" id="KW-1015">Disulfide bond</keyword>
<reference evidence="8 9" key="1">
    <citation type="submission" date="2013-11" db="EMBL/GenBank/DDBJ databases">
        <title>Draft genome of the bovine lungworm Dictyocaulus viviparus.</title>
        <authorList>
            <person name="Mitreva M."/>
        </authorList>
    </citation>
    <scope>NUCLEOTIDE SEQUENCE [LARGE SCALE GENOMIC DNA]</scope>
    <source>
        <strain evidence="8 9">HannoverDv2000</strain>
    </source>
</reference>
<dbReference type="Pfam" id="PF01607">
    <property type="entry name" value="CBM_14"/>
    <property type="match status" value="5"/>
</dbReference>
<dbReference type="Proteomes" id="UP000053766">
    <property type="component" value="Unassembled WGS sequence"/>
</dbReference>
<keyword evidence="4" id="KW-0677">Repeat</keyword>
<evidence type="ECO:0000313" key="8">
    <source>
        <dbReference type="EMBL" id="KJH41843.1"/>
    </source>
</evidence>
<dbReference type="GO" id="GO:0005576">
    <property type="term" value="C:extracellular region"/>
    <property type="evidence" value="ECO:0007669"/>
    <property type="project" value="InterPro"/>
</dbReference>